<dbReference type="EMBL" id="JANJQO010000583">
    <property type="protein sequence ID" value="KAJ2976452.1"/>
    <property type="molecule type" value="Genomic_DNA"/>
</dbReference>
<protein>
    <submittedName>
        <fullName evidence="1">Uncharacterized protein</fullName>
    </submittedName>
</protein>
<dbReference type="Proteomes" id="UP001143910">
    <property type="component" value="Unassembled WGS sequence"/>
</dbReference>
<proteinExistence type="predicted"/>
<organism evidence="1 2">
    <name type="scientific">Zarea fungicola</name>
    <dbReference type="NCBI Taxonomy" id="93591"/>
    <lineage>
        <taxon>Eukaryota</taxon>
        <taxon>Fungi</taxon>
        <taxon>Dikarya</taxon>
        <taxon>Ascomycota</taxon>
        <taxon>Pezizomycotina</taxon>
        <taxon>Sordariomycetes</taxon>
        <taxon>Hypocreomycetidae</taxon>
        <taxon>Hypocreales</taxon>
        <taxon>Cordycipitaceae</taxon>
        <taxon>Zarea</taxon>
    </lineage>
</organism>
<sequence>MAPNDDAIKRLHESKPPATDAATYLTIIEMSLTPEILPTLRDILDDVELTSEIGWDLVEMLIAVPGSEACLERVARLGNPREVILKVLEVMEKVAEAAEEEDEERGEEASSANVDSEVSQKGKGGGKESIPPTQQFVTLCGMLAVLHNRLKVKSPSRFLHASLDTVYRSYDAAKPNITTVDPWTGKVTVASEEYVYTLTAPYNSNLTALIASPQVLVYDASPIERRQSPQLLQSFDIFKAVGQIPGLQGLAIYPSS</sequence>
<evidence type="ECO:0000313" key="1">
    <source>
        <dbReference type="EMBL" id="KAJ2976452.1"/>
    </source>
</evidence>
<gene>
    <name evidence="1" type="ORF">NQ176_g4945</name>
</gene>
<evidence type="ECO:0000313" key="2">
    <source>
        <dbReference type="Proteomes" id="UP001143910"/>
    </source>
</evidence>
<keyword evidence="2" id="KW-1185">Reference proteome</keyword>
<accession>A0ACC1NAZ9</accession>
<reference evidence="1" key="1">
    <citation type="submission" date="2022-08" db="EMBL/GenBank/DDBJ databases">
        <title>Genome Sequence of Lecanicillium fungicola.</title>
        <authorList>
            <person name="Buettner E."/>
        </authorList>
    </citation>
    <scope>NUCLEOTIDE SEQUENCE</scope>
    <source>
        <strain evidence="1">Babe33</strain>
    </source>
</reference>
<name>A0ACC1NAZ9_9HYPO</name>
<comment type="caution">
    <text evidence="1">The sequence shown here is derived from an EMBL/GenBank/DDBJ whole genome shotgun (WGS) entry which is preliminary data.</text>
</comment>